<accession>A0AAW9RZ84</accession>
<dbReference type="PANTHER" id="PTHR48106:SF18">
    <property type="entry name" value="QUINONE OXIDOREDUCTASE PIG3"/>
    <property type="match status" value="1"/>
</dbReference>
<dbReference type="AlphaFoldDB" id="A0AAW9RZ84"/>
<evidence type="ECO:0000256" key="1">
    <source>
        <dbReference type="ARBA" id="ARBA00022857"/>
    </source>
</evidence>
<feature type="domain" description="Enoyl reductase (ER)" evidence="3">
    <location>
        <begin position="10"/>
        <end position="322"/>
    </location>
</feature>
<dbReference type="SUPFAM" id="SSF50129">
    <property type="entry name" value="GroES-like"/>
    <property type="match status" value="1"/>
</dbReference>
<evidence type="ECO:0000259" key="3">
    <source>
        <dbReference type="SMART" id="SM00829"/>
    </source>
</evidence>
<dbReference type="CDD" id="cd05276">
    <property type="entry name" value="p53_inducible_oxidoreductase"/>
    <property type="match status" value="1"/>
</dbReference>
<reference evidence="4 5" key="1">
    <citation type="submission" date="2024-02" db="EMBL/GenBank/DDBJ databases">
        <title>Genome analysis and characterization of Microbaculum marinisediminis sp. nov., isolated from marine sediment.</title>
        <authorList>
            <person name="Du Z.-J."/>
            <person name="Ye Y.-Q."/>
            <person name="Zhang Z.-R."/>
            <person name="Yuan S.-M."/>
            <person name="Zhang X.-Y."/>
        </authorList>
    </citation>
    <scope>NUCLEOTIDE SEQUENCE [LARGE SCALE GENOMIC DNA]</scope>
    <source>
        <strain evidence="4 5">SDUM1044001</strain>
    </source>
</reference>
<dbReference type="InterPro" id="IPR013149">
    <property type="entry name" value="ADH-like_C"/>
</dbReference>
<dbReference type="InterPro" id="IPR014189">
    <property type="entry name" value="Quinone_OxRdtase_PIG3"/>
</dbReference>
<dbReference type="InterPro" id="IPR020843">
    <property type="entry name" value="ER"/>
</dbReference>
<dbReference type="EMBL" id="JAZHOF010000010">
    <property type="protein sequence ID" value="MEJ8574228.1"/>
    <property type="molecule type" value="Genomic_DNA"/>
</dbReference>
<dbReference type="Gene3D" id="3.40.50.720">
    <property type="entry name" value="NAD(P)-binding Rossmann-like Domain"/>
    <property type="match status" value="1"/>
</dbReference>
<name>A0AAW9RZ84_9HYPH</name>
<dbReference type="RefSeq" id="WP_340331938.1">
    <property type="nucleotide sequence ID" value="NZ_JAZHOF010000010.1"/>
</dbReference>
<organism evidence="4 5">
    <name type="scientific">Microbaculum marinum</name>
    <dbReference type="NCBI Taxonomy" id="1764581"/>
    <lineage>
        <taxon>Bacteria</taxon>
        <taxon>Pseudomonadati</taxon>
        <taxon>Pseudomonadota</taxon>
        <taxon>Alphaproteobacteria</taxon>
        <taxon>Hyphomicrobiales</taxon>
        <taxon>Tepidamorphaceae</taxon>
        <taxon>Microbaculum</taxon>
    </lineage>
</organism>
<dbReference type="PANTHER" id="PTHR48106">
    <property type="entry name" value="QUINONE OXIDOREDUCTASE PIG3-RELATED"/>
    <property type="match status" value="1"/>
</dbReference>
<keyword evidence="5" id="KW-1185">Reference proteome</keyword>
<gene>
    <name evidence="4" type="ORF">V3328_22280</name>
</gene>
<dbReference type="GO" id="GO:0070402">
    <property type="term" value="F:NADPH binding"/>
    <property type="evidence" value="ECO:0007669"/>
    <property type="project" value="TreeGrafter"/>
</dbReference>
<keyword evidence="2" id="KW-0560">Oxidoreductase</keyword>
<dbReference type="Gene3D" id="3.90.180.10">
    <property type="entry name" value="Medium-chain alcohol dehydrogenases, catalytic domain"/>
    <property type="match status" value="1"/>
</dbReference>
<dbReference type="SMART" id="SM00829">
    <property type="entry name" value="PKS_ER"/>
    <property type="match status" value="1"/>
</dbReference>
<comment type="caution">
    <text evidence="4">The sequence shown here is derived from an EMBL/GenBank/DDBJ whole genome shotgun (WGS) entry which is preliminary data.</text>
</comment>
<evidence type="ECO:0000313" key="5">
    <source>
        <dbReference type="Proteomes" id="UP001378188"/>
    </source>
</evidence>
<keyword evidence="1" id="KW-0521">NADP</keyword>
<dbReference type="Pfam" id="PF00107">
    <property type="entry name" value="ADH_zinc_N"/>
    <property type="match status" value="1"/>
</dbReference>
<dbReference type="InterPro" id="IPR013154">
    <property type="entry name" value="ADH-like_N"/>
</dbReference>
<dbReference type="InterPro" id="IPR036291">
    <property type="entry name" value="NAD(P)-bd_dom_sf"/>
</dbReference>
<dbReference type="SUPFAM" id="SSF51735">
    <property type="entry name" value="NAD(P)-binding Rossmann-fold domains"/>
    <property type="match status" value="1"/>
</dbReference>
<dbReference type="NCBIfam" id="TIGR02824">
    <property type="entry name" value="quinone_pig3"/>
    <property type="match status" value="1"/>
</dbReference>
<dbReference type="Pfam" id="PF08240">
    <property type="entry name" value="ADH_N"/>
    <property type="match status" value="1"/>
</dbReference>
<sequence>MKAVTAPPFGGPEVLSLTDMPRPSPAPDQLLVRVGAIGVNRVDAMQRSGIYAPPPGAGDILGVEFAGEVAEVGADAGDFKPGDRVFGLVAAGAYAEYAVIHHRHAVRTPDGWTDVKAAAVAETFCTAHETLFELGGLSAGERILIHAVGSAVGTSALQMAVSRGATVVGTAGSEQKITAAKALGAENVINYKAVDFADELLRLYPDGVDQVEDFIGSPYFQRHLKVLKLKGRIVQVGVLGAGVADIDTGPILYKRLTVRGFTLRPQNDDEKAGITDRFVANWLPRLVDGSVDQVMHAVLPFDDVREAHRILEDNENFGKVVMTVS</sequence>
<evidence type="ECO:0000256" key="2">
    <source>
        <dbReference type="ARBA" id="ARBA00023002"/>
    </source>
</evidence>
<dbReference type="GO" id="GO:0016651">
    <property type="term" value="F:oxidoreductase activity, acting on NAD(P)H"/>
    <property type="evidence" value="ECO:0007669"/>
    <property type="project" value="TreeGrafter"/>
</dbReference>
<proteinExistence type="predicted"/>
<dbReference type="InterPro" id="IPR011032">
    <property type="entry name" value="GroES-like_sf"/>
</dbReference>
<evidence type="ECO:0000313" key="4">
    <source>
        <dbReference type="EMBL" id="MEJ8574228.1"/>
    </source>
</evidence>
<protein>
    <submittedName>
        <fullName evidence="4">NAD(P)H-quinone oxidoreductase</fullName>
    </submittedName>
</protein>
<dbReference type="Proteomes" id="UP001378188">
    <property type="component" value="Unassembled WGS sequence"/>
</dbReference>